<dbReference type="RefSeq" id="XP_036631748.1">
    <property type="nucleotide sequence ID" value="XM_036775729.1"/>
</dbReference>
<organism evidence="2 3">
    <name type="scientific">Pleurotus ostreatus</name>
    <name type="common">Oyster mushroom</name>
    <name type="synonym">White-rot fungus</name>
    <dbReference type="NCBI Taxonomy" id="5322"/>
    <lineage>
        <taxon>Eukaryota</taxon>
        <taxon>Fungi</taxon>
        <taxon>Dikarya</taxon>
        <taxon>Basidiomycota</taxon>
        <taxon>Agaricomycotina</taxon>
        <taxon>Agaricomycetes</taxon>
        <taxon>Agaricomycetidae</taxon>
        <taxon>Agaricales</taxon>
        <taxon>Pleurotineae</taxon>
        <taxon>Pleurotaceae</taxon>
        <taxon>Pleurotus</taxon>
    </lineage>
</organism>
<dbReference type="EMBL" id="JACETU010000004">
    <property type="protein sequence ID" value="KAF7430470.1"/>
    <property type="molecule type" value="Genomic_DNA"/>
</dbReference>
<feature type="compositionally biased region" description="Basic and acidic residues" evidence="1">
    <location>
        <begin position="421"/>
        <end position="437"/>
    </location>
</feature>
<comment type="caution">
    <text evidence="2">The sequence shown here is derived from an EMBL/GenBank/DDBJ whole genome shotgun (WGS) entry which is preliminary data.</text>
</comment>
<gene>
    <name evidence="2" type="ORF">PC9H_006177</name>
</gene>
<proteinExistence type="predicted"/>
<feature type="region of interest" description="Disordered" evidence="1">
    <location>
        <begin position="1"/>
        <end position="22"/>
    </location>
</feature>
<dbReference type="Proteomes" id="UP000623687">
    <property type="component" value="Unassembled WGS sequence"/>
</dbReference>
<name>A0A8H7DR94_PLEOS</name>
<feature type="region of interest" description="Disordered" evidence="1">
    <location>
        <begin position="40"/>
        <end position="85"/>
    </location>
</feature>
<evidence type="ECO:0000256" key="1">
    <source>
        <dbReference type="SAM" id="MobiDB-lite"/>
    </source>
</evidence>
<dbReference type="GeneID" id="59375995"/>
<accession>A0A8H7DR94</accession>
<sequence length="437" mass="48884">MFSPVAANFDHGGPVDIGVDHDTTPKAKVLRTTRRSKEIAPPIFQRRSTRISNRTSSLQEQYAKKAPNQRDLTPPGDIFGPDPTRQQLASTVSQSMPQSPQSFGLAAFLQVLKPPAIPIQIPSSISSRISTATKGLTKSDLNLNSSSHELRKVVPFSPMLDQLLPDIQDFLAGPEFDDGAWWLNKVKPDLTSSHLPRQIFTEHDTEDYIWAVIIRPAIAVIHHCLYGDEHHDFPGASSIGGSSPVPDGILFGKNIQDLVAVFEFKNPVVLDKSEETLDELLQTWPKMKLGRAAKFNWPQRINGLTKTTKLLCQVWRQMDAKKVFYGVLSSYKRTYFLVRSAEDPSALYISRSYSYDEDILFITTVFIALAVGCLRTKQLLLPKVDIAHWTGLGHSEKHDPTIPGLVELTMAPKVPGENDTVTDREEKFKWVDKESDD</sequence>
<protein>
    <submittedName>
        <fullName evidence="2">Uncharacterized protein</fullName>
    </submittedName>
</protein>
<dbReference type="AlphaFoldDB" id="A0A8H7DR94"/>
<feature type="region of interest" description="Disordered" evidence="1">
    <location>
        <begin position="415"/>
        <end position="437"/>
    </location>
</feature>
<evidence type="ECO:0000313" key="2">
    <source>
        <dbReference type="EMBL" id="KAF7430470.1"/>
    </source>
</evidence>
<dbReference type="OrthoDB" id="3020988at2759"/>
<reference evidence="2" key="1">
    <citation type="submission" date="2019-07" db="EMBL/GenBank/DDBJ databases">
        <authorList>
            <person name="Palmer J.M."/>
        </authorList>
    </citation>
    <scope>NUCLEOTIDE SEQUENCE</scope>
    <source>
        <strain evidence="2">PC9</strain>
    </source>
</reference>
<evidence type="ECO:0000313" key="3">
    <source>
        <dbReference type="Proteomes" id="UP000623687"/>
    </source>
</evidence>
<keyword evidence="3" id="KW-1185">Reference proteome</keyword>
<dbReference type="VEuPathDB" id="FungiDB:PC9H_006177"/>